<evidence type="ECO:0000313" key="3">
    <source>
        <dbReference type="Proteomes" id="UP001208567"/>
    </source>
</evidence>
<sequence>MSNRKVKVFIFASIVIIAFALITMNFDLRLDRFGTSKITWTDCIQINNTKYYRGNKKTIVEPSEIGNKIGEVTYNVAGKVGNPKYRFRDGDATLVSVGTEIYDINKIDNAIAVKIGEQYYLYSIEK</sequence>
<reference evidence="2 3" key="1">
    <citation type="journal article" date="2024" name="Int. J. Syst. Evol. Microbiol.">
        <title>Clostridium omnivorum sp. nov., isolated from anoxic soil under the treatment of reductive soil disinfestation.</title>
        <authorList>
            <person name="Ueki A."/>
            <person name="Tonouchi A."/>
            <person name="Kaku N."/>
            <person name="Honma S."/>
            <person name="Ueki K."/>
        </authorList>
    </citation>
    <scope>NUCLEOTIDE SEQUENCE [LARGE SCALE GENOMIC DNA]</scope>
    <source>
        <strain evidence="2 3">E14</strain>
    </source>
</reference>
<dbReference type="EMBL" id="BRXR01000001">
    <property type="protein sequence ID" value="GLC31728.1"/>
    <property type="molecule type" value="Genomic_DNA"/>
</dbReference>
<gene>
    <name evidence="2" type="ORF">bsdE14_31380</name>
</gene>
<feature type="transmembrane region" description="Helical" evidence="1">
    <location>
        <begin position="6"/>
        <end position="28"/>
    </location>
</feature>
<keyword evidence="1" id="KW-0472">Membrane</keyword>
<accession>A0ABQ5N8Y4</accession>
<keyword evidence="1" id="KW-1133">Transmembrane helix</keyword>
<comment type="caution">
    <text evidence="2">The sequence shown here is derived from an EMBL/GenBank/DDBJ whole genome shotgun (WGS) entry which is preliminary data.</text>
</comment>
<keyword evidence="1" id="KW-0812">Transmembrane</keyword>
<protein>
    <recommendedName>
        <fullName evidence="4">DUF5640 domain-containing protein</fullName>
    </recommendedName>
</protein>
<keyword evidence="3" id="KW-1185">Reference proteome</keyword>
<dbReference type="RefSeq" id="WP_264851056.1">
    <property type="nucleotide sequence ID" value="NZ_BRXR01000001.1"/>
</dbReference>
<organism evidence="2 3">
    <name type="scientific">Clostridium omnivorum</name>
    <dbReference type="NCBI Taxonomy" id="1604902"/>
    <lineage>
        <taxon>Bacteria</taxon>
        <taxon>Bacillati</taxon>
        <taxon>Bacillota</taxon>
        <taxon>Clostridia</taxon>
        <taxon>Eubacteriales</taxon>
        <taxon>Clostridiaceae</taxon>
        <taxon>Clostridium</taxon>
    </lineage>
</organism>
<evidence type="ECO:0000256" key="1">
    <source>
        <dbReference type="SAM" id="Phobius"/>
    </source>
</evidence>
<dbReference type="Proteomes" id="UP001208567">
    <property type="component" value="Unassembled WGS sequence"/>
</dbReference>
<evidence type="ECO:0000313" key="2">
    <source>
        <dbReference type="EMBL" id="GLC31728.1"/>
    </source>
</evidence>
<proteinExistence type="predicted"/>
<name>A0ABQ5N8Y4_9CLOT</name>
<evidence type="ECO:0008006" key="4">
    <source>
        <dbReference type="Google" id="ProtNLM"/>
    </source>
</evidence>